<name>A0A1A6C6S7_9GAMM</name>
<protein>
    <submittedName>
        <fullName evidence="2">Uncharacterized protein</fullName>
    </submittedName>
</protein>
<dbReference type="OrthoDB" id="9826603at2"/>
<dbReference type="AlphaFoldDB" id="A0A1A6C6S7"/>
<feature type="transmembrane region" description="Helical" evidence="1">
    <location>
        <begin position="97"/>
        <end position="114"/>
    </location>
</feature>
<dbReference type="STRING" id="160660.BJI67_12865"/>
<keyword evidence="1" id="KW-0472">Membrane</keyword>
<accession>A0A1A6C6S7</accession>
<reference evidence="2 3" key="1">
    <citation type="journal article" date="2014" name="Genome Announc.">
        <title>Draft Genome Sequence of the Iron-Oxidizing, Acidophilic, and Halotolerant 'Thiobacillus prosperus' Type Strain DSM 5130.</title>
        <authorList>
            <person name="Ossandon F.J."/>
            <person name="Cardenas J.P."/>
            <person name="Corbett M."/>
            <person name="Quatrini R."/>
            <person name="Holmes D.S."/>
            <person name="Watkin E."/>
        </authorList>
    </citation>
    <scope>NUCLEOTIDE SEQUENCE [LARGE SCALE GENOMIC DNA]</scope>
    <source>
        <strain evidence="2 3">DSM 5130</strain>
    </source>
</reference>
<keyword evidence="1" id="KW-0812">Transmembrane</keyword>
<dbReference type="EMBL" id="JQSG02000002">
    <property type="protein sequence ID" value="OBS10263.1"/>
    <property type="molecule type" value="Genomic_DNA"/>
</dbReference>
<dbReference type="Proteomes" id="UP000029273">
    <property type="component" value="Unassembled WGS sequence"/>
</dbReference>
<evidence type="ECO:0000313" key="3">
    <source>
        <dbReference type="Proteomes" id="UP000029273"/>
    </source>
</evidence>
<proteinExistence type="predicted"/>
<evidence type="ECO:0000256" key="1">
    <source>
        <dbReference type="SAM" id="Phobius"/>
    </source>
</evidence>
<gene>
    <name evidence="2" type="ORF">Thpro_021313</name>
</gene>
<organism evidence="2 3">
    <name type="scientific">Acidihalobacter prosperus</name>
    <dbReference type="NCBI Taxonomy" id="160660"/>
    <lineage>
        <taxon>Bacteria</taxon>
        <taxon>Pseudomonadati</taxon>
        <taxon>Pseudomonadota</taxon>
        <taxon>Gammaproteobacteria</taxon>
        <taxon>Chromatiales</taxon>
        <taxon>Ectothiorhodospiraceae</taxon>
        <taxon>Acidihalobacter</taxon>
    </lineage>
</organism>
<keyword evidence="3" id="KW-1185">Reference proteome</keyword>
<sequence>MAFYRTDFYQNLPTPGDRADAFDQWLASQRGPVHPVIQRVVEKSRQGRYDAEQEMMLWGPWARFLEILKIRNLRWWHLHGGPCRQVTHITHTPRARGWGWAAVIGLAMLLAPIFS</sequence>
<keyword evidence="1" id="KW-1133">Transmembrane helix</keyword>
<evidence type="ECO:0000313" key="2">
    <source>
        <dbReference type="EMBL" id="OBS10263.1"/>
    </source>
</evidence>
<comment type="caution">
    <text evidence="2">The sequence shown here is derived from an EMBL/GenBank/DDBJ whole genome shotgun (WGS) entry which is preliminary data.</text>
</comment>
<dbReference type="RefSeq" id="WP_038088589.1">
    <property type="nucleotide sequence ID" value="NZ_JQSG02000002.1"/>
</dbReference>